<dbReference type="AlphaFoldDB" id="A0A4R5TV68"/>
<dbReference type="RefSeq" id="WP_133321404.1">
    <property type="nucleotide sequence ID" value="NZ_SMTF01000004.1"/>
</dbReference>
<evidence type="ECO:0008006" key="4">
    <source>
        <dbReference type="Google" id="ProtNLM"/>
    </source>
</evidence>
<evidence type="ECO:0000313" key="2">
    <source>
        <dbReference type="EMBL" id="TDK24952.1"/>
    </source>
</evidence>
<dbReference type="InterPro" id="IPR048136">
    <property type="entry name" value="STM3941-like"/>
</dbReference>
<name>A0A4R5TV68_9GAMM</name>
<keyword evidence="1" id="KW-0472">Membrane</keyword>
<dbReference type="Proteomes" id="UP000294796">
    <property type="component" value="Unassembled WGS sequence"/>
</dbReference>
<gene>
    <name evidence="2" type="ORF">E2F46_07170</name>
</gene>
<evidence type="ECO:0000256" key="1">
    <source>
        <dbReference type="SAM" id="Phobius"/>
    </source>
</evidence>
<sequence>MIDAGGVGADADALHLKPSRWRLLLLLAGSLGFVALGVLLVREGEAWVAWSCIVFFGLCALVAIVSLLPGAGGLWLDAQGFKVRSLYRTWSVRWQDVAGFHPARIGPNRMVCWDYAPGYRPQQRIRRFSRGVAGAEAALPESYGMQVDALAVLLERWRLRHAQHGVDAGDSRGIQ</sequence>
<feature type="transmembrane region" description="Helical" evidence="1">
    <location>
        <begin position="47"/>
        <end position="76"/>
    </location>
</feature>
<keyword evidence="3" id="KW-1185">Reference proteome</keyword>
<dbReference type="NCBIfam" id="NF041635">
    <property type="entry name" value="STM3941_fam"/>
    <property type="match status" value="1"/>
</dbReference>
<reference evidence="2 3" key="1">
    <citation type="submission" date="2019-03" db="EMBL/GenBank/DDBJ databases">
        <title>Luteimonas zhaokaii sp.nov., isolated from the rectal contents of Plateau pika in Yushu, Qinghai Province, China.</title>
        <authorList>
            <person name="Zhang G."/>
        </authorList>
    </citation>
    <scope>NUCLEOTIDE SEQUENCE [LARGE SCALE GENOMIC DNA]</scope>
    <source>
        <strain evidence="2 3">B9</strain>
    </source>
</reference>
<dbReference type="OrthoDB" id="5974211at2"/>
<keyword evidence="1" id="KW-1133">Transmembrane helix</keyword>
<protein>
    <recommendedName>
        <fullName evidence="4">PH domain-containing protein</fullName>
    </recommendedName>
</protein>
<keyword evidence="1" id="KW-0812">Transmembrane</keyword>
<evidence type="ECO:0000313" key="3">
    <source>
        <dbReference type="Proteomes" id="UP000294796"/>
    </source>
</evidence>
<organism evidence="2 3">
    <name type="scientific">Luteimonas aestuarii</name>
    <dbReference type="NCBI Taxonomy" id="453837"/>
    <lineage>
        <taxon>Bacteria</taxon>
        <taxon>Pseudomonadati</taxon>
        <taxon>Pseudomonadota</taxon>
        <taxon>Gammaproteobacteria</taxon>
        <taxon>Lysobacterales</taxon>
        <taxon>Lysobacteraceae</taxon>
        <taxon>Luteimonas</taxon>
    </lineage>
</organism>
<dbReference type="EMBL" id="SMTF01000004">
    <property type="protein sequence ID" value="TDK24952.1"/>
    <property type="molecule type" value="Genomic_DNA"/>
</dbReference>
<accession>A0A4R5TV68</accession>
<comment type="caution">
    <text evidence="2">The sequence shown here is derived from an EMBL/GenBank/DDBJ whole genome shotgun (WGS) entry which is preliminary data.</text>
</comment>
<feature type="transmembrane region" description="Helical" evidence="1">
    <location>
        <begin position="23"/>
        <end position="41"/>
    </location>
</feature>
<proteinExistence type="predicted"/>